<dbReference type="Proteomes" id="UP000075606">
    <property type="component" value="Unassembled WGS sequence"/>
</dbReference>
<proteinExistence type="predicted"/>
<evidence type="ECO:0000256" key="1">
    <source>
        <dbReference type="SAM" id="SignalP"/>
    </source>
</evidence>
<keyword evidence="1" id="KW-0732">Signal</keyword>
<comment type="caution">
    <text evidence="2">The sequence shown here is derived from an EMBL/GenBank/DDBJ whole genome shotgun (WGS) entry which is preliminary data.</text>
</comment>
<organism evidence="2 3">
    <name type="scientific">Roseivirga spongicola</name>
    <dbReference type="NCBI Taxonomy" id="333140"/>
    <lineage>
        <taxon>Bacteria</taxon>
        <taxon>Pseudomonadati</taxon>
        <taxon>Bacteroidota</taxon>
        <taxon>Cytophagia</taxon>
        <taxon>Cytophagales</taxon>
        <taxon>Roseivirgaceae</taxon>
        <taxon>Roseivirga</taxon>
    </lineage>
</organism>
<feature type="signal peptide" evidence="1">
    <location>
        <begin position="1"/>
        <end position="23"/>
    </location>
</feature>
<gene>
    <name evidence="2" type="ORF">AWW68_03535</name>
</gene>
<accession>A0A150XGL4</accession>
<dbReference type="AlphaFoldDB" id="A0A150XGL4"/>
<name>A0A150XGL4_9BACT</name>
<keyword evidence="3" id="KW-1185">Reference proteome</keyword>
<evidence type="ECO:0008006" key="4">
    <source>
        <dbReference type="Google" id="ProtNLM"/>
    </source>
</evidence>
<evidence type="ECO:0000313" key="3">
    <source>
        <dbReference type="Proteomes" id="UP000075606"/>
    </source>
</evidence>
<sequence length="177" mass="20413">MIDMKRKAILSVILLLNTLSCFSQQNLSIEFQDERSLKKYLVYQMSREEAKKLKERPPYVHSATLNLTIDLKGKMLQVDFVERAEEEDFNQLFERWARSTSGKWKVTGVPKGVETLNIIIPFLQKTPPDPALKGWDSLSRKFQTYHQSLSADNIENCEKGSCIILNEIVNGMYAPVR</sequence>
<evidence type="ECO:0000313" key="2">
    <source>
        <dbReference type="EMBL" id="KYG77853.1"/>
    </source>
</evidence>
<reference evidence="2 3" key="1">
    <citation type="submission" date="2016-01" db="EMBL/GenBank/DDBJ databases">
        <title>Genome sequencing of Roseivirga spongicola UST030701-084.</title>
        <authorList>
            <person name="Selvaratnam C."/>
            <person name="Thevarajoo S."/>
            <person name="Goh K.M."/>
            <person name="Ee R."/>
            <person name="Chan K.-G."/>
            <person name="Chong C.S."/>
        </authorList>
    </citation>
    <scope>NUCLEOTIDE SEQUENCE [LARGE SCALE GENOMIC DNA]</scope>
    <source>
        <strain evidence="2 3">UST030701-084</strain>
    </source>
</reference>
<feature type="chain" id="PRO_5007574698" description="TonB C-terminal domain-containing protein" evidence="1">
    <location>
        <begin position="24"/>
        <end position="177"/>
    </location>
</feature>
<dbReference type="STRING" id="333140.AWW68_03535"/>
<dbReference type="EMBL" id="LRPC01000001">
    <property type="protein sequence ID" value="KYG77853.1"/>
    <property type="molecule type" value="Genomic_DNA"/>
</dbReference>
<protein>
    <recommendedName>
        <fullName evidence="4">TonB C-terminal domain-containing protein</fullName>
    </recommendedName>
</protein>